<dbReference type="Proteomes" id="UP001246372">
    <property type="component" value="Unassembled WGS sequence"/>
</dbReference>
<dbReference type="PANTHER" id="PTHR43739:SF5">
    <property type="entry name" value="EXO-ALPHA-SIALIDASE"/>
    <property type="match status" value="1"/>
</dbReference>
<comment type="caution">
    <text evidence="1">The sequence shown here is derived from an EMBL/GenBank/DDBJ whole genome shotgun (WGS) entry which is preliminary data.</text>
</comment>
<keyword evidence="2" id="KW-1185">Reference proteome</keyword>
<name>A0ABU3PD38_9BURK</name>
<dbReference type="SUPFAM" id="SSF110296">
    <property type="entry name" value="Oligoxyloglucan reducing end-specific cellobiohydrolase"/>
    <property type="match status" value="1"/>
</dbReference>
<protein>
    <submittedName>
        <fullName evidence="1">Exo-alpha-sialidase</fullName>
    </submittedName>
</protein>
<reference evidence="1" key="1">
    <citation type="submission" date="2023-09" db="EMBL/GenBank/DDBJ databases">
        <title>Paucibacter sp. APW11 Genome sequencing and assembly.</title>
        <authorList>
            <person name="Kim I."/>
        </authorList>
    </citation>
    <scope>NUCLEOTIDE SEQUENCE</scope>
    <source>
        <strain evidence="1">APW11</strain>
    </source>
</reference>
<sequence length="362" mass="39014">MSLTAWVATRKGLFELQHLGTGGWQIRRNSFLGDPVSMVLPPAPSGHAAGRLLAALNLGHFGAKLHASDDGGASWQELPAPAFPPQPEPHDGGPAWKLLQIWSLARSESALWAGTVPGGLFRSSNAGASWQLVDALWQRPERLEWMGGGNEAPGIHSLLPHPSNGQDLTLAISCGGVWHSADEGASWALHGRGLNAGYMPPERQQDMNVQDPHCLQRCRAVPEVIWCQHHCGIWRSVDGGLSWQELKAPLSSFGFAVAAHPSDPQTAWFVPAIKDERRIPVDGALVVNRTRDGGQSWETLRAGLPQQHCYDLVYRHGLAVDASGQHLLMGSTTGGLWASDDGGEHWQTVAAHLPPIYALAIA</sequence>
<gene>
    <name evidence="1" type="ORF">RQP53_14650</name>
</gene>
<dbReference type="Gene3D" id="2.130.10.10">
    <property type="entry name" value="YVTN repeat-like/Quinoprotein amine dehydrogenase"/>
    <property type="match status" value="1"/>
</dbReference>
<dbReference type="CDD" id="cd15482">
    <property type="entry name" value="Sialidase_non-viral"/>
    <property type="match status" value="1"/>
</dbReference>
<evidence type="ECO:0000313" key="2">
    <source>
        <dbReference type="Proteomes" id="UP001246372"/>
    </source>
</evidence>
<dbReference type="InterPro" id="IPR015943">
    <property type="entry name" value="WD40/YVTN_repeat-like_dom_sf"/>
</dbReference>
<evidence type="ECO:0000313" key="1">
    <source>
        <dbReference type="EMBL" id="MDT9000510.1"/>
    </source>
</evidence>
<dbReference type="RefSeq" id="WP_315651110.1">
    <property type="nucleotide sequence ID" value="NZ_JAVXZY010000005.1"/>
</dbReference>
<organism evidence="1 2">
    <name type="scientific">Roseateles aquae</name>
    <dbReference type="NCBI Taxonomy" id="3077235"/>
    <lineage>
        <taxon>Bacteria</taxon>
        <taxon>Pseudomonadati</taxon>
        <taxon>Pseudomonadota</taxon>
        <taxon>Betaproteobacteria</taxon>
        <taxon>Burkholderiales</taxon>
        <taxon>Sphaerotilaceae</taxon>
        <taxon>Roseateles</taxon>
    </lineage>
</organism>
<dbReference type="EMBL" id="JAVXZY010000005">
    <property type="protein sequence ID" value="MDT9000510.1"/>
    <property type="molecule type" value="Genomic_DNA"/>
</dbReference>
<proteinExistence type="predicted"/>
<dbReference type="InterPro" id="IPR052025">
    <property type="entry name" value="Xyloglucanase_GH74"/>
</dbReference>
<accession>A0ABU3PD38</accession>
<dbReference type="PANTHER" id="PTHR43739">
    <property type="entry name" value="XYLOGLUCANASE (EUROFUNG)"/>
    <property type="match status" value="1"/>
</dbReference>